<reference evidence="13 14" key="1">
    <citation type="submission" date="2023-01" db="EMBL/GenBank/DDBJ databases">
        <title>Cultivation and genomic characterization of new, ubiquitous marine nitrite-oxidizing bacteria from the Nitrospirales.</title>
        <authorList>
            <person name="Mueller A.J."/>
            <person name="Daebeler A."/>
            <person name="Herbold C.W."/>
            <person name="Kirkegaard R.H."/>
            <person name="Daims H."/>
        </authorList>
    </citation>
    <scope>NUCLEOTIDE SEQUENCE [LARGE SCALE GENOMIC DNA]</scope>
    <source>
        <strain evidence="13 14">VA</strain>
    </source>
</reference>
<feature type="transmembrane region" description="Helical" evidence="12">
    <location>
        <begin position="262"/>
        <end position="284"/>
    </location>
</feature>
<keyword evidence="9 12" id="KW-1133">Transmembrane helix</keyword>
<dbReference type="GO" id="GO:0046872">
    <property type="term" value="F:metal ion binding"/>
    <property type="evidence" value="ECO:0007669"/>
    <property type="project" value="UniProtKB-KW"/>
</dbReference>
<keyword evidence="6 12" id="KW-0812">Transmembrane</keyword>
<protein>
    <submittedName>
        <fullName evidence="13">Cytochrome d ubiquinol oxidase subunit II</fullName>
    </submittedName>
</protein>
<dbReference type="GO" id="GO:0016682">
    <property type="term" value="F:oxidoreductase activity, acting on diphenols and related substances as donors, oxygen as acceptor"/>
    <property type="evidence" value="ECO:0007669"/>
    <property type="project" value="TreeGrafter"/>
</dbReference>
<dbReference type="PANTHER" id="PTHR43141:SF5">
    <property type="entry name" value="CYTOCHROME BD-I UBIQUINOL OXIDASE SUBUNIT 2"/>
    <property type="match status" value="1"/>
</dbReference>
<dbReference type="InterPro" id="IPR003317">
    <property type="entry name" value="Cyt-d_oxidase_su2"/>
</dbReference>
<dbReference type="PIRSF" id="PIRSF000267">
    <property type="entry name" value="Cyt_oxidse_sub2"/>
    <property type="match status" value="1"/>
</dbReference>
<accession>A0AA96G8V4</accession>
<gene>
    <name evidence="13" type="primary">cydB</name>
    <name evidence="13" type="ORF">PP769_13185</name>
</gene>
<comment type="subcellular location">
    <subcellularLocation>
        <location evidence="1">Cell membrane</location>
        <topology evidence="1">Multi-pass membrane protein</topology>
    </subcellularLocation>
</comment>
<proteinExistence type="inferred from homology"/>
<evidence type="ECO:0000256" key="1">
    <source>
        <dbReference type="ARBA" id="ARBA00004651"/>
    </source>
</evidence>
<evidence type="ECO:0000256" key="12">
    <source>
        <dbReference type="SAM" id="Phobius"/>
    </source>
</evidence>
<dbReference type="GO" id="GO:0005886">
    <property type="term" value="C:plasma membrane"/>
    <property type="evidence" value="ECO:0007669"/>
    <property type="project" value="UniProtKB-SubCell"/>
</dbReference>
<feature type="transmembrane region" description="Helical" evidence="12">
    <location>
        <begin position="236"/>
        <end position="255"/>
    </location>
</feature>
<dbReference type="Pfam" id="PF02322">
    <property type="entry name" value="Cyt_bd_oxida_II"/>
    <property type="match status" value="1"/>
</dbReference>
<evidence type="ECO:0000256" key="9">
    <source>
        <dbReference type="ARBA" id="ARBA00022989"/>
    </source>
</evidence>
<feature type="transmembrane region" description="Helical" evidence="12">
    <location>
        <begin position="79"/>
        <end position="100"/>
    </location>
</feature>
<dbReference type="EMBL" id="CP116967">
    <property type="protein sequence ID" value="WNM56927.1"/>
    <property type="molecule type" value="Genomic_DNA"/>
</dbReference>
<dbReference type="RefSeq" id="WP_312640856.1">
    <property type="nucleotide sequence ID" value="NZ_CP116967.1"/>
</dbReference>
<keyword evidence="5" id="KW-0349">Heme</keyword>
<keyword evidence="10" id="KW-0408">Iron</keyword>
<sequence>METFWYVAVTLMLAVFVVLDGFDFGLGIVYAFVAKNETDRRAALAAIGPIWNGNEVWLIAAGGLLFFAFPKAYSAGFSGFYLALHLVLWLLIARGLALELRSHVDHALWRQFWDVAFAGASLLLAVVFGVALGNLIRGVPLNSDGYFFVALWTNFMTGPEPGILDWFTVLIGATSAAILAMHGANFLAMKTEGQLRNRARRAAWLMGSAVVILVGLALTSVPFVQPLFFRNYAAHPVGYIFPVLSIATLLLALMIRRRNWDAGAFSATSLLILTMLGSTAWGSYPNILIATNDPANSLTVTNATAGLYGLQIGLWWFLVGFILLIAYQACAHQAFRGKVKLGAH</sequence>
<evidence type="ECO:0000256" key="3">
    <source>
        <dbReference type="ARBA" id="ARBA00022448"/>
    </source>
</evidence>
<dbReference type="Proteomes" id="UP001302719">
    <property type="component" value="Chromosome"/>
</dbReference>
<dbReference type="GO" id="GO:0070069">
    <property type="term" value="C:cytochrome complex"/>
    <property type="evidence" value="ECO:0007669"/>
    <property type="project" value="TreeGrafter"/>
</dbReference>
<keyword evidence="8" id="KW-0249">Electron transport</keyword>
<evidence type="ECO:0000256" key="2">
    <source>
        <dbReference type="ARBA" id="ARBA00007543"/>
    </source>
</evidence>
<feature type="transmembrane region" description="Helical" evidence="12">
    <location>
        <begin position="112"/>
        <end position="136"/>
    </location>
</feature>
<feature type="transmembrane region" description="Helical" evidence="12">
    <location>
        <begin position="304"/>
        <end position="327"/>
    </location>
</feature>
<dbReference type="GO" id="GO:0019646">
    <property type="term" value="P:aerobic electron transport chain"/>
    <property type="evidence" value="ECO:0007669"/>
    <property type="project" value="TreeGrafter"/>
</dbReference>
<dbReference type="NCBIfam" id="TIGR00203">
    <property type="entry name" value="cydB"/>
    <property type="match status" value="1"/>
</dbReference>
<evidence type="ECO:0000256" key="4">
    <source>
        <dbReference type="ARBA" id="ARBA00022475"/>
    </source>
</evidence>
<keyword evidence="7" id="KW-0479">Metal-binding</keyword>
<feature type="transmembrane region" description="Helical" evidence="12">
    <location>
        <begin position="202"/>
        <end position="224"/>
    </location>
</feature>
<organism evidence="13 14">
    <name type="scientific">Candidatus Nitrospira allomarina</name>
    <dbReference type="NCBI Taxonomy" id="3020900"/>
    <lineage>
        <taxon>Bacteria</taxon>
        <taxon>Pseudomonadati</taxon>
        <taxon>Nitrospirota</taxon>
        <taxon>Nitrospiria</taxon>
        <taxon>Nitrospirales</taxon>
        <taxon>Nitrospiraceae</taxon>
        <taxon>Nitrospira</taxon>
    </lineage>
</organism>
<dbReference type="AlphaFoldDB" id="A0AA96G8V4"/>
<keyword evidence="3" id="KW-0813">Transport</keyword>
<evidence type="ECO:0000256" key="7">
    <source>
        <dbReference type="ARBA" id="ARBA00022723"/>
    </source>
</evidence>
<evidence type="ECO:0000256" key="6">
    <source>
        <dbReference type="ARBA" id="ARBA00022692"/>
    </source>
</evidence>
<evidence type="ECO:0000313" key="14">
    <source>
        <dbReference type="Proteomes" id="UP001302719"/>
    </source>
</evidence>
<keyword evidence="11 12" id="KW-0472">Membrane</keyword>
<feature type="transmembrane region" description="Helical" evidence="12">
    <location>
        <begin position="54"/>
        <end position="73"/>
    </location>
</feature>
<evidence type="ECO:0000256" key="11">
    <source>
        <dbReference type="ARBA" id="ARBA00023136"/>
    </source>
</evidence>
<evidence type="ECO:0000256" key="10">
    <source>
        <dbReference type="ARBA" id="ARBA00023004"/>
    </source>
</evidence>
<feature type="transmembrane region" description="Helical" evidence="12">
    <location>
        <begin position="163"/>
        <end position="181"/>
    </location>
</feature>
<keyword evidence="4" id="KW-1003">Cell membrane</keyword>
<feature type="transmembrane region" description="Helical" evidence="12">
    <location>
        <begin position="6"/>
        <end position="33"/>
    </location>
</feature>
<dbReference type="KEGG" id="nall:PP769_13185"/>
<comment type="similarity">
    <text evidence="2">Belongs to the cytochrome ubiquinol oxidase subunit 2 family.</text>
</comment>
<dbReference type="PANTHER" id="PTHR43141">
    <property type="entry name" value="CYTOCHROME BD2 SUBUNIT II"/>
    <property type="match status" value="1"/>
</dbReference>
<keyword evidence="14" id="KW-1185">Reference proteome</keyword>
<evidence type="ECO:0000256" key="5">
    <source>
        <dbReference type="ARBA" id="ARBA00022617"/>
    </source>
</evidence>
<name>A0AA96G8V4_9BACT</name>
<dbReference type="GO" id="GO:0009055">
    <property type="term" value="F:electron transfer activity"/>
    <property type="evidence" value="ECO:0007669"/>
    <property type="project" value="TreeGrafter"/>
</dbReference>
<evidence type="ECO:0000256" key="8">
    <source>
        <dbReference type="ARBA" id="ARBA00022982"/>
    </source>
</evidence>
<evidence type="ECO:0000313" key="13">
    <source>
        <dbReference type="EMBL" id="WNM56927.1"/>
    </source>
</evidence>